<organism evidence="3">
    <name type="scientific">Poeciliopsis prolifica</name>
    <name type="common">blackstripe livebearer</name>
    <dbReference type="NCBI Taxonomy" id="188132"/>
    <lineage>
        <taxon>Eukaryota</taxon>
        <taxon>Metazoa</taxon>
        <taxon>Chordata</taxon>
        <taxon>Craniata</taxon>
        <taxon>Vertebrata</taxon>
        <taxon>Euteleostomi</taxon>
        <taxon>Actinopterygii</taxon>
        <taxon>Neopterygii</taxon>
        <taxon>Teleostei</taxon>
        <taxon>Neoteleostei</taxon>
        <taxon>Acanthomorphata</taxon>
        <taxon>Ovalentaria</taxon>
        <taxon>Atherinomorphae</taxon>
        <taxon>Cyprinodontiformes</taxon>
        <taxon>Poeciliidae</taxon>
        <taxon>Poeciliinae</taxon>
        <taxon>Poeciliopsis</taxon>
    </lineage>
</organism>
<sequence>ISATLVPELFSHSPSLFTPSTSVSSFLFVLVSFVFSMSLLFTFISPADSLSLFPCRSGVQRSKAASDRSSAAASQGYMGNQTRSDMSGGTIHFNLSDMSFDIFEAVTSGTQSAQFHSPTGENPKRNRNRKN</sequence>
<keyword evidence="2" id="KW-0812">Transmembrane</keyword>
<proteinExistence type="predicted"/>
<feature type="region of interest" description="Disordered" evidence="1">
    <location>
        <begin position="61"/>
        <end position="83"/>
    </location>
</feature>
<dbReference type="AlphaFoldDB" id="A0A0S7EID1"/>
<feature type="transmembrane region" description="Helical" evidence="2">
    <location>
        <begin position="23"/>
        <end position="44"/>
    </location>
</feature>
<protein>
    <submittedName>
        <fullName evidence="3">PPUP818</fullName>
    </submittedName>
</protein>
<accession>A0A0S7EID1</accession>
<gene>
    <name evidence="3" type="primary">PPUP818</name>
</gene>
<feature type="non-terminal residue" evidence="3">
    <location>
        <position position="1"/>
    </location>
</feature>
<name>A0A0S7EID1_9TELE</name>
<feature type="compositionally biased region" description="Polar residues" evidence="1">
    <location>
        <begin position="111"/>
        <end position="120"/>
    </location>
</feature>
<evidence type="ECO:0000256" key="2">
    <source>
        <dbReference type="SAM" id="Phobius"/>
    </source>
</evidence>
<reference evidence="3" key="1">
    <citation type="submission" date="2014-12" db="EMBL/GenBank/DDBJ databases">
        <title>Parallel Evolution in Life History Adaptation Evident in the Tissue-Specific Poeciliopsis prolifica transcriptome.</title>
        <authorList>
            <person name="Jue N.K."/>
            <person name="Foley R.J."/>
            <person name="Obergfell C."/>
            <person name="Reznick D.N."/>
            <person name="O'Neill R.J."/>
            <person name="O'Neill M.J."/>
        </authorList>
    </citation>
    <scope>NUCLEOTIDE SEQUENCE</scope>
</reference>
<dbReference type="EMBL" id="GBYX01476729">
    <property type="protein sequence ID" value="JAO04948.1"/>
    <property type="molecule type" value="Transcribed_RNA"/>
</dbReference>
<evidence type="ECO:0000313" key="3">
    <source>
        <dbReference type="EMBL" id="JAO04948.1"/>
    </source>
</evidence>
<keyword evidence="2" id="KW-1133">Transmembrane helix</keyword>
<keyword evidence="2" id="KW-0472">Membrane</keyword>
<feature type="region of interest" description="Disordered" evidence="1">
    <location>
        <begin position="111"/>
        <end position="131"/>
    </location>
</feature>
<evidence type="ECO:0000256" key="1">
    <source>
        <dbReference type="SAM" id="MobiDB-lite"/>
    </source>
</evidence>